<feature type="signal peptide" evidence="1">
    <location>
        <begin position="1"/>
        <end position="27"/>
    </location>
</feature>
<dbReference type="AlphaFoldDB" id="A0A147BJN4"/>
<sequence>MTKGNMHECMFLQVVACLIFIVHTSTGQSAAEICQSEDFPKLDPSGQIPTTDAISRNSTNQQVTAVNKWHPETHWAQIVDPQDTKNNAIFVEFTGAQYARKFFYRLFRFSLQDAARKNN</sequence>
<proteinExistence type="predicted"/>
<name>A0A147BJN4_IXORI</name>
<dbReference type="EMBL" id="GEGO01004470">
    <property type="protein sequence ID" value="JAR90934.1"/>
    <property type="molecule type" value="Transcribed_RNA"/>
</dbReference>
<evidence type="ECO:0000256" key="1">
    <source>
        <dbReference type="SAM" id="SignalP"/>
    </source>
</evidence>
<reference evidence="2" key="1">
    <citation type="journal article" date="2018" name="PLoS Negl. Trop. Dis.">
        <title>Sialome diversity of ticks revealed by RNAseq of single tick salivary glands.</title>
        <authorList>
            <person name="Perner J."/>
            <person name="Kropackova S."/>
            <person name="Kopacek P."/>
            <person name="Ribeiro J.M."/>
        </authorList>
    </citation>
    <scope>NUCLEOTIDE SEQUENCE</scope>
    <source>
        <strain evidence="2">Siblings of single egg batch collected in Ceske Budejovice</strain>
        <tissue evidence="2">Salivary glands</tissue>
    </source>
</reference>
<keyword evidence="1" id="KW-0732">Signal</keyword>
<protein>
    <submittedName>
        <fullName evidence="2">Putative secreted protein</fullName>
    </submittedName>
</protein>
<evidence type="ECO:0000313" key="2">
    <source>
        <dbReference type="EMBL" id="JAR90934.1"/>
    </source>
</evidence>
<feature type="chain" id="PRO_5007542514" evidence="1">
    <location>
        <begin position="28"/>
        <end position="119"/>
    </location>
</feature>
<organism evidence="2">
    <name type="scientific">Ixodes ricinus</name>
    <name type="common">Common tick</name>
    <name type="synonym">Acarus ricinus</name>
    <dbReference type="NCBI Taxonomy" id="34613"/>
    <lineage>
        <taxon>Eukaryota</taxon>
        <taxon>Metazoa</taxon>
        <taxon>Ecdysozoa</taxon>
        <taxon>Arthropoda</taxon>
        <taxon>Chelicerata</taxon>
        <taxon>Arachnida</taxon>
        <taxon>Acari</taxon>
        <taxon>Parasitiformes</taxon>
        <taxon>Ixodida</taxon>
        <taxon>Ixodoidea</taxon>
        <taxon>Ixodidae</taxon>
        <taxon>Ixodinae</taxon>
        <taxon>Ixodes</taxon>
    </lineage>
</organism>
<accession>A0A147BJN4</accession>